<protein>
    <submittedName>
        <fullName evidence="2">Uncharacterized protein</fullName>
    </submittedName>
</protein>
<name>A0A318TQL7_9BACL</name>
<feature type="region of interest" description="Disordered" evidence="1">
    <location>
        <begin position="28"/>
        <end position="63"/>
    </location>
</feature>
<dbReference type="EMBL" id="QJTJ01000012">
    <property type="protein sequence ID" value="PYF06090.1"/>
    <property type="molecule type" value="Genomic_DNA"/>
</dbReference>
<gene>
    <name evidence="2" type="ORF">BJ095_11251</name>
</gene>
<dbReference type="RefSeq" id="WP_107932985.1">
    <property type="nucleotide sequence ID" value="NZ_PYWJ01000004.1"/>
</dbReference>
<dbReference type="AlphaFoldDB" id="A0A318TQL7"/>
<reference evidence="2 3" key="1">
    <citation type="submission" date="2018-06" db="EMBL/GenBank/DDBJ databases">
        <title>Genomic Encyclopedia of Archaeal and Bacterial Type Strains, Phase II (KMG-II): from individual species to whole genera.</title>
        <authorList>
            <person name="Goeker M."/>
        </authorList>
    </citation>
    <scope>NUCLEOTIDE SEQUENCE [LARGE SCALE GENOMIC DNA]</scope>
    <source>
        <strain evidence="2 3">KACC 16626</strain>
    </source>
</reference>
<evidence type="ECO:0000256" key="1">
    <source>
        <dbReference type="SAM" id="MobiDB-lite"/>
    </source>
</evidence>
<sequence>MVIAVVLTACGTDETEVQPQTDEQIVEEVEAAEDQGEQGKENEESVEADSSEADPKSLQSAIPSDWEVKLPTDFPVTEGKHLTAITSSEENEVTYEFYETDQELPINDPNVKKSGQLIGNLVITKYETADAAGEEIDQTVFADGEPVDLGHGITGYQDGGAGSLFTSWNEGRWAITARSTTEKSEESLATAKETVEFLETNMLPIPKQYGHLHVDAEDSGSLAKWQKQNIVYTMTDFGDQTLDWLVTFK</sequence>
<dbReference type="OrthoDB" id="2138638at2"/>
<organism evidence="2 3">
    <name type="scientific">Ureibacillus chungkukjangi</name>
    <dbReference type="NCBI Taxonomy" id="1202712"/>
    <lineage>
        <taxon>Bacteria</taxon>
        <taxon>Bacillati</taxon>
        <taxon>Bacillota</taxon>
        <taxon>Bacilli</taxon>
        <taxon>Bacillales</taxon>
        <taxon>Caryophanaceae</taxon>
        <taxon>Ureibacillus</taxon>
    </lineage>
</organism>
<dbReference type="Proteomes" id="UP000247416">
    <property type="component" value="Unassembled WGS sequence"/>
</dbReference>
<accession>A0A318TQL7</accession>
<keyword evidence="3" id="KW-1185">Reference proteome</keyword>
<proteinExistence type="predicted"/>
<comment type="caution">
    <text evidence="2">The sequence shown here is derived from an EMBL/GenBank/DDBJ whole genome shotgun (WGS) entry which is preliminary data.</text>
</comment>
<evidence type="ECO:0000313" key="2">
    <source>
        <dbReference type="EMBL" id="PYF06090.1"/>
    </source>
</evidence>
<evidence type="ECO:0000313" key="3">
    <source>
        <dbReference type="Proteomes" id="UP000247416"/>
    </source>
</evidence>